<reference evidence="4" key="1">
    <citation type="journal article" date="2015" name="Nat. Genet.">
        <title>The genome and transcriptome of the zoonotic hookworm Ancylostoma ceylanicum identify infection-specific gene families.</title>
        <authorList>
            <person name="Schwarz E.M."/>
            <person name="Hu Y."/>
            <person name="Antoshechkin I."/>
            <person name="Miller M.M."/>
            <person name="Sternberg P.W."/>
            <person name="Aroian R.V."/>
        </authorList>
    </citation>
    <scope>NUCLEOTIDE SEQUENCE</scope>
    <source>
        <strain evidence="4">HY135</strain>
    </source>
</reference>
<evidence type="ECO:0000256" key="1">
    <source>
        <dbReference type="SAM" id="MobiDB-lite"/>
    </source>
</evidence>
<dbReference type="OrthoDB" id="10552418at2759"/>
<proteinExistence type="predicted"/>
<feature type="compositionally biased region" description="Basic and acidic residues" evidence="1">
    <location>
        <begin position="133"/>
        <end position="143"/>
    </location>
</feature>
<keyword evidence="2" id="KW-0812">Transmembrane</keyword>
<evidence type="ECO:0000313" key="4">
    <source>
        <dbReference type="Proteomes" id="UP000024635"/>
    </source>
</evidence>
<evidence type="ECO:0000313" key="3">
    <source>
        <dbReference type="EMBL" id="EYC02505.1"/>
    </source>
</evidence>
<keyword evidence="4" id="KW-1185">Reference proteome</keyword>
<evidence type="ECO:0000256" key="2">
    <source>
        <dbReference type="SAM" id="Phobius"/>
    </source>
</evidence>
<accession>A0A016TIK3</accession>
<feature type="transmembrane region" description="Helical" evidence="2">
    <location>
        <begin position="6"/>
        <end position="23"/>
    </location>
</feature>
<organism evidence="3 4">
    <name type="scientific">Ancylostoma ceylanicum</name>
    <dbReference type="NCBI Taxonomy" id="53326"/>
    <lineage>
        <taxon>Eukaryota</taxon>
        <taxon>Metazoa</taxon>
        <taxon>Ecdysozoa</taxon>
        <taxon>Nematoda</taxon>
        <taxon>Chromadorea</taxon>
        <taxon>Rhabditida</taxon>
        <taxon>Rhabditina</taxon>
        <taxon>Rhabditomorpha</taxon>
        <taxon>Strongyloidea</taxon>
        <taxon>Ancylostomatidae</taxon>
        <taxon>Ancylostomatinae</taxon>
        <taxon>Ancylostoma</taxon>
    </lineage>
</organism>
<dbReference type="EMBL" id="JARK01001435">
    <property type="protein sequence ID" value="EYC02505.1"/>
    <property type="molecule type" value="Genomic_DNA"/>
</dbReference>
<feature type="region of interest" description="Disordered" evidence="1">
    <location>
        <begin position="113"/>
        <end position="147"/>
    </location>
</feature>
<keyword evidence="2" id="KW-0472">Membrane</keyword>
<feature type="compositionally biased region" description="Low complexity" evidence="1">
    <location>
        <begin position="45"/>
        <end position="79"/>
    </location>
</feature>
<name>A0A016TIK3_9BILA</name>
<dbReference type="AlphaFoldDB" id="A0A016TIK3"/>
<gene>
    <name evidence="3" type="primary">Acey_s0099.g3153</name>
    <name evidence="3" type="ORF">Y032_0099g3153</name>
</gene>
<comment type="caution">
    <text evidence="3">The sequence shown here is derived from an EMBL/GenBank/DDBJ whole genome shotgun (WGS) entry which is preliminary data.</text>
</comment>
<dbReference type="Proteomes" id="UP000024635">
    <property type="component" value="Unassembled WGS sequence"/>
</dbReference>
<protein>
    <submittedName>
        <fullName evidence="3">Uncharacterized protein</fullName>
    </submittedName>
</protein>
<sequence>MHTAISFGGYLIYLMAIALPLLLKCSKRTEPVKGKKPGTSEENALKTSSSTSLAKSSKSNTNVASKLAASSPSSSSTSKTSRRSGAKTDAEKKGSFFGFNIRKDKERDDIKTDLRSLEEENPFSKPKPKKTKVKEVSRIDPTVESRVSTLRQPQKTVVVESKVSTIRQPQKTIIQIVEQEIQAPYEKQIMRSQYASAR</sequence>
<feature type="region of interest" description="Disordered" evidence="1">
    <location>
        <begin position="30"/>
        <end position="90"/>
    </location>
</feature>
<keyword evidence="2" id="KW-1133">Transmembrane helix</keyword>